<sequence length="67" mass="8037">MAAIRRYALLLVVLLVGVVLGMLGWKIALLTIAPLVLIWFMLWDEKSYRRTQYKRYYQDGYVYKHQQ</sequence>
<proteinExistence type="predicted"/>
<keyword evidence="1" id="KW-1133">Transmembrane helix</keyword>
<evidence type="ECO:0000313" key="3">
    <source>
        <dbReference type="Proteomes" id="UP000286773"/>
    </source>
</evidence>
<keyword evidence="1" id="KW-0812">Transmembrane</keyword>
<comment type="caution">
    <text evidence="2">The sequence shown here is derived from an EMBL/GenBank/DDBJ whole genome shotgun (WGS) entry which is preliminary data.</text>
</comment>
<evidence type="ECO:0000313" key="2">
    <source>
        <dbReference type="EMBL" id="RSU11457.1"/>
    </source>
</evidence>
<dbReference type="Proteomes" id="UP000286773">
    <property type="component" value="Unassembled WGS sequence"/>
</dbReference>
<evidence type="ECO:0000256" key="1">
    <source>
        <dbReference type="SAM" id="Phobius"/>
    </source>
</evidence>
<name>A0A430ATS9_9ENTE</name>
<accession>A0A430ATS9</accession>
<gene>
    <name evidence="2" type="ORF">CBF27_08135</name>
</gene>
<protein>
    <submittedName>
        <fullName evidence="2">Uncharacterized protein</fullName>
    </submittedName>
</protein>
<feature type="transmembrane region" description="Helical" evidence="1">
    <location>
        <begin position="7"/>
        <end position="40"/>
    </location>
</feature>
<organism evidence="2 3">
    <name type="scientific">Vagococcus acidifermentans</name>
    <dbReference type="NCBI Taxonomy" id="564710"/>
    <lineage>
        <taxon>Bacteria</taxon>
        <taxon>Bacillati</taxon>
        <taxon>Bacillota</taxon>
        <taxon>Bacilli</taxon>
        <taxon>Lactobacillales</taxon>
        <taxon>Enterococcaceae</taxon>
        <taxon>Vagococcus</taxon>
    </lineage>
</organism>
<dbReference type="AlphaFoldDB" id="A0A430ATS9"/>
<keyword evidence="1" id="KW-0472">Membrane</keyword>
<dbReference type="OrthoDB" id="2200141at2"/>
<reference evidence="2 3" key="1">
    <citation type="submission" date="2017-05" db="EMBL/GenBank/DDBJ databases">
        <title>Vagococcus spp. assemblies.</title>
        <authorList>
            <person name="Gulvik C.A."/>
        </authorList>
    </citation>
    <scope>NUCLEOTIDE SEQUENCE [LARGE SCALE GENOMIC DNA]</scope>
    <source>
        <strain evidence="2 3">LMG 24798</strain>
    </source>
</reference>
<dbReference type="EMBL" id="NGKC01000008">
    <property type="protein sequence ID" value="RSU11457.1"/>
    <property type="molecule type" value="Genomic_DNA"/>
</dbReference>
<dbReference type="RefSeq" id="WP_126813822.1">
    <property type="nucleotide sequence ID" value="NZ_NGKC01000008.1"/>
</dbReference>
<keyword evidence="3" id="KW-1185">Reference proteome</keyword>